<proteinExistence type="predicted"/>
<dbReference type="AlphaFoldDB" id="A0A834TTD2"/>
<evidence type="ECO:0000313" key="2">
    <source>
        <dbReference type="Proteomes" id="UP000634136"/>
    </source>
</evidence>
<reference evidence="1" key="1">
    <citation type="submission" date="2020-09" db="EMBL/GenBank/DDBJ databases">
        <title>Genome-Enabled Discovery of Anthraquinone Biosynthesis in Senna tora.</title>
        <authorList>
            <person name="Kang S.-H."/>
            <person name="Pandey R.P."/>
            <person name="Lee C.-M."/>
            <person name="Sim J.-S."/>
            <person name="Jeong J.-T."/>
            <person name="Choi B.-S."/>
            <person name="Jung M."/>
            <person name="Ginzburg D."/>
            <person name="Zhao K."/>
            <person name="Won S.Y."/>
            <person name="Oh T.-J."/>
            <person name="Yu Y."/>
            <person name="Kim N.-H."/>
            <person name="Lee O.R."/>
            <person name="Lee T.-H."/>
            <person name="Bashyal P."/>
            <person name="Kim T.-S."/>
            <person name="Lee W.-H."/>
            <person name="Kawkins C."/>
            <person name="Kim C.-K."/>
            <person name="Kim J.S."/>
            <person name="Ahn B.O."/>
            <person name="Rhee S.Y."/>
            <person name="Sohng J.K."/>
        </authorList>
    </citation>
    <scope>NUCLEOTIDE SEQUENCE</scope>
    <source>
        <tissue evidence="1">Leaf</tissue>
    </source>
</reference>
<accession>A0A834TTD2</accession>
<protein>
    <submittedName>
        <fullName evidence="1">Uncharacterized protein</fullName>
    </submittedName>
</protein>
<keyword evidence="2" id="KW-1185">Reference proteome</keyword>
<organism evidence="1 2">
    <name type="scientific">Senna tora</name>
    <dbReference type="NCBI Taxonomy" id="362788"/>
    <lineage>
        <taxon>Eukaryota</taxon>
        <taxon>Viridiplantae</taxon>
        <taxon>Streptophyta</taxon>
        <taxon>Embryophyta</taxon>
        <taxon>Tracheophyta</taxon>
        <taxon>Spermatophyta</taxon>
        <taxon>Magnoliopsida</taxon>
        <taxon>eudicotyledons</taxon>
        <taxon>Gunneridae</taxon>
        <taxon>Pentapetalae</taxon>
        <taxon>rosids</taxon>
        <taxon>fabids</taxon>
        <taxon>Fabales</taxon>
        <taxon>Fabaceae</taxon>
        <taxon>Caesalpinioideae</taxon>
        <taxon>Cassia clade</taxon>
        <taxon>Senna</taxon>
    </lineage>
</organism>
<name>A0A834TTD2_9FABA</name>
<evidence type="ECO:0000313" key="1">
    <source>
        <dbReference type="EMBL" id="KAF7828195.1"/>
    </source>
</evidence>
<comment type="caution">
    <text evidence="1">The sequence shown here is derived from an EMBL/GenBank/DDBJ whole genome shotgun (WGS) entry which is preliminary data.</text>
</comment>
<sequence length="22" mass="2680">MGYLNMIKPDYNEEVRDFRSTT</sequence>
<dbReference type="EMBL" id="JAAIUW010000006">
    <property type="protein sequence ID" value="KAF7828195.1"/>
    <property type="molecule type" value="Genomic_DNA"/>
</dbReference>
<gene>
    <name evidence="1" type="ORF">G2W53_019359</name>
</gene>
<dbReference type="Proteomes" id="UP000634136">
    <property type="component" value="Unassembled WGS sequence"/>
</dbReference>